<evidence type="ECO:0000256" key="1">
    <source>
        <dbReference type="SAM" id="MobiDB-lite"/>
    </source>
</evidence>
<keyword evidence="2" id="KW-1133">Transmembrane helix</keyword>
<proteinExistence type="predicted"/>
<feature type="region of interest" description="Disordered" evidence="1">
    <location>
        <begin position="156"/>
        <end position="226"/>
    </location>
</feature>
<feature type="transmembrane region" description="Helical" evidence="2">
    <location>
        <begin position="12"/>
        <end position="32"/>
    </location>
</feature>
<evidence type="ECO:0000313" key="4">
    <source>
        <dbReference type="Proteomes" id="UP001279734"/>
    </source>
</evidence>
<dbReference type="EMBL" id="BSYO01000036">
    <property type="protein sequence ID" value="GMH29709.1"/>
    <property type="molecule type" value="Genomic_DNA"/>
</dbReference>
<evidence type="ECO:0000256" key="2">
    <source>
        <dbReference type="SAM" id="Phobius"/>
    </source>
</evidence>
<dbReference type="Proteomes" id="UP001279734">
    <property type="component" value="Unassembled WGS sequence"/>
</dbReference>
<name>A0AAD3TID4_NEPGR</name>
<dbReference type="AlphaFoldDB" id="A0AAD3TID4"/>
<organism evidence="3 4">
    <name type="scientific">Nepenthes gracilis</name>
    <name type="common">Slender pitcher plant</name>
    <dbReference type="NCBI Taxonomy" id="150966"/>
    <lineage>
        <taxon>Eukaryota</taxon>
        <taxon>Viridiplantae</taxon>
        <taxon>Streptophyta</taxon>
        <taxon>Embryophyta</taxon>
        <taxon>Tracheophyta</taxon>
        <taxon>Spermatophyta</taxon>
        <taxon>Magnoliopsida</taxon>
        <taxon>eudicotyledons</taxon>
        <taxon>Gunneridae</taxon>
        <taxon>Pentapetalae</taxon>
        <taxon>Caryophyllales</taxon>
        <taxon>Nepenthaceae</taxon>
        <taxon>Nepenthes</taxon>
    </lineage>
</organism>
<keyword evidence="2" id="KW-0472">Membrane</keyword>
<protein>
    <submittedName>
        <fullName evidence="3">Uncharacterized protein</fullName>
    </submittedName>
</protein>
<evidence type="ECO:0000313" key="3">
    <source>
        <dbReference type="EMBL" id="GMH29709.1"/>
    </source>
</evidence>
<comment type="caution">
    <text evidence="3">The sequence shown here is derived from an EMBL/GenBank/DDBJ whole genome shotgun (WGS) entry which is preliminary data.</text>
</comment>
<keyword evidence="4" id="KW-1185">Reference proteome</keyword>
<feature type="compositionally biased region" description="Basic and acidic residues" evidence="1">
    <location>
        <begin position="172"/>
        <end position="194"/>
    </location>
</feature>
<keyword evidence="2" id="KW-0812">Transmembrane</keyword>
<sequence length="226" mass="24022">MPEMGLVGVVRWWVMTLAATMLVASAVVCNFTEGMHQYNDFKEKGAKQKGAEAWEKAKETSESWASWAKDKLQKGLGLKHHHDEASAAAAAAAKTRVSDGSGRQVEGKAMEMEDTANKAASEKAREVKDAAWEKAREAAAKAASAAEAAFEKVGEVKEKASQHSDQAAETVEEVKGAAKDAGKSAVEKGDEAENHVTCGREATKKKAAETLETAANMDGGGRDDEL</sequence>
<accession>A0AAD3TID4</accession>
<feature type="region of interest" description="Disordered" evidence="1">
    <location>
        <begin position="93"/>
        <end position="123"/>
    </location>
</feature>
<gene>
    <name evidence="3" type="ORF">Nepgr_031552</name>
</gene>
<reference evidence="3" key="1">
    <citation type="submission" date="2023-05" db="EMBL/GenBank/DDBJ databases">
        <title>Nepenthes gracilis genome sequencing.</title>
        <authorList>
            <person name="Fukushima K."/>
        </authorList>
    </citation>
    <scope>NUCLEOTIDE SEQUENCE</scope>
    <source>
        <strain evidence="3">SING2019-196</strain>
    </source>
</reference>